<dbReference type="GO" id="GO:0000723">
    <property type="term" value="P:telomere maintenance"/>
    <property type="evidence" value="ECO:0007669"/>
    <property type="project" value="InterPro"/>
</dbReference>
<dbReference type="PANTHER" id="PTHR45786:SF74">
    <property type="entry name" value="ATP-DEPENDENT DNA HELICASE"/>
    <property type="match status" value="1"/>
</dbReference>
<organism evidence="2">
    <name type="scientific">Zea mays</name>
    <name type="common">Maize</name>
    <dbReference type="NCBI Taxonomy" id="4577"/>
    <lineage>
        <taxon>Eukaryota</taxon>
        <taxon>Viridiplantae</taxon>
        <taxon>Streptophyta</taxon>
        <taxon>Embryophyta</taxon>
        <taxon>Tracheophyta</taxon>
        <taxon>Spermatophyta</taxon>
        <taxon>Magnoliopsida</taxon>
        <taxon>Liliopsida</taxon>
        <taxon>Poales</taxon>
        <taxon>Poaceae</taxon>
        <taxon>PACMAD clade</taxon>
        <taxon>Panicoideae</taxon>
        <taxon>Andropogonodae</taxon>
        <taxon>Andropogoneae</taxon>
        <taxon>Tripsacinae</taxon>
        <taxon>Zea</taxon>
    </lineage>
</organism>
<dbReference type="GO" id="GO:0043139">
    <property type="term" value="F:5'-3' DNA helicase activity"/>
    <property type="evidence" value="ECO:0007669"/>
    <property type="project" value="UniProtKB-EC"/>
</dbReference>
<dbReference type="Pfam" id="PF14214">
    <property type="entry name" value="Helitron_like_N"/>
    <property type="match status" value="1"/>
</dbReference>
<gene>
    <name evidence="2" type="ORF">ZEAMMB73_Zm00001d045622</name>
</gene>
<dbReference type="GO" id="GO:0006281">
    <property type="term" value="P:DNA repair"/>
    <property type="evidence" value="ECO:0007669"/>
    <property type="project" value="UniProtKB-KW"/>
</dbReference>
<sequence>MEMLDAHNKLVKAFRCARERIEHTHNSDITLRLLGCNTRHDVQYNLPSSGEIATIIIGDYSSSQYTYDVLVHAKNHGLKRVSHLHPCYMALQYPLLFPYGEHGFHLGIRMVVPSSFTGGRRYHVMNYQDAMAICRVFGPPDLFVTFTCNTKWKEIADAIHFETGQQPCDRSDVVVRVFHMKVDEFVDDIREGKTFGPVLAGVASLLMPKGRTTHSRFKIPFDMNETTMCTIRRGTMLAELIQMAEVLIGSLMIGNCSDRLCVRVSRMWEFYDPQDESKLLHADMVLIDEETCPCMLLGIWQQLLLENVNMVQ</sequence>
<dbReference type="STRING" id="4577.A0A1D6NXS4"/>
<evidence type="ECO:0000259" key="1">
    <source>
        <dbReference type="Pfam" id="PF14214"/>
    </source>
</evidence>
<dbReference type="EMBL" id="CM000785">
    <property type="protein sequence ID" value="AQL02832.1"/>
    <property type="molecule type" value="Genomic_DNA"/>
</dbReference>
<name>A0A1D6NXS4_MAIZE</name>
<dbReference type="InterPro" id="IPR025476">
    <property type="entry name" value="Helitron_helicase-like"/>
</dbReference>
<protein>
    <submittedName>
        <fullName evidence="2">Putative replication protein</fullName>
    </submittedName>
</protein>
<dbReference type="GO" id="GO:0006310">
    <property type="term" value="P:DNA recombination"/>
    <property type="evidence" value="ECO:0007669"/>
    <property type="project" value="UniProtKB-KW"/>
</dbReference>
<dbReference type="GO" id="GO:0005524">
    <property type="term" value="F:ATP binding"/>
    <property type="evidence" value="ECO:0007669"/>
    <property type="project" value="UniProtKB-KW"/>
</dbReference>
<evidence type="ECO:0000313" key="2">
    <source>
        <dbReference type="EMBL" id="AQL02832.1"/>
    </source>
</evidence>
<dbReference type="InParanoid" id="A0A1D6NXS4"/>
<accession>A0A1D6NXS4</accession>
<dbReference type="GO" id="GO:0016787">
    <property type="term" value="F:hydrolase activity"/>
    <property type="evidence" value="ECO:0007669"/>
    <property type="project" value="UniProtKB-KW"/>
</dbReference>
<reference evidence="2" key="1">
    <citation type="submission" date="2015-12" db="EMBL/GenBank/DDBJ databases">
        <title>Update maize B73 reference genome by single molecule sequencing technologies.</title>
        <authorList>
            <consortium name="Maize Genome Sequencing Project"/>
            <person name="Ware D."/>
        </authorList>
    </citation>
    <scope>NUCLEOTIDE SEQUENCE</scope>
    <source>
        <tissue evidence="2">Seedling</tissue>
    </source>
</reference>
<feature type="domain" description="Helitron helicase-like" evidence="1">
    <location>
        <begin position="105"/>
        <end position="203"/>
    </location>
</feature>
<dbReference type="PANTHER" id="PTHR45786">
    <property type="entry name" value="DNA BINDING PROTEIN-LIKE"/>
    <property type="match status" value="1"/>
</dbReference>
<dbReference type="AlphaFoldDB" id="A0A1D6NXS4"/>
<dbReference type="ExpressionAtlas" id="A0A1D6NXS4">
    <property type="expression patterns" value="baseline"/>
</dbReference>
<proteinExistence type="predicted"/>